<comment type="caution">
    <text evidence="1">The sequence shown here is derived from an EMBL/GenBank/DDBJ whole genome shotgun (WGS) entry which is preliminary data.</text>
</comment>
<accession>A0A0F9G4F8</accession>
<dbReference type="EMBL" id="LAZR01021444">
    <property type="protein sequence ID" value="KKL85301.1"/>
    <property type="molecule type" value="Genomic_DNA"/>
</dbReference>
<reference evidence="1" key="1">
    <citation type="journal article" date="2015" name="Nature">
        <title>Complex archaea that bridge the gap between prokaryotes and eukaryotes.</title>
        <authorList>
            <person name="Spang A."/>
            <person name="Saw J.H."/>
            <person name="Jorgensen S.L."/>
            <person name="Zaremba-Niedzwiedzka K."/>
            <person name="Martijn J."/>
            <person name="Lind A.E."/>
            <person name="van Eijk R."/>
            <person name="Schleper C."/>
            <person name="Guy L."/>
            <person name="Ettema T.J."/>
        </authorList>
    </citation>
    <scope>NUCLEOTIDE SEQUENCE</scope>
</reference>
<protein>
    <submittedName>
        <fullName evidence="1">Uncharacterized protein</fullName>
    </submittedName>
</protein>
<name>A0A0F9G4F8_9ZZZZ</name>
<evidence type="ECO:0000313" key="1">
    <source>
        <dbReference type="EMBL" id="KKL85301.1"/>
    </source>
</evidence>
<sequence length="83" mass="9054">MTKRMNYIPKDHIHKVCLIGGGEKCCAYLVSIIGGIACAKGTQGAYDIELELAKGTRTAKGDNCRGIAYETMVKEMEGNDERN</sequence>
<organism evidence="1">
    <name type="scientific">marine sediment metagenome</name>
    <dbReference type="NCBI Taxonomy" id="412755"/>
    <lineage>
        <taxon>unclassified sequences</taxon>
        <taxon>metagenomes</taxon>
        <taxon>ecological metagenomes</taxon>
    </lineage>
</organism>
<dbReference type="AlphaFoldDB" id="A0A0F9G4F8"/>
<gene>
    <name evidence="1" type="ORF">LCGC14_1956080</name>
</gene>
<proteinExistence type="predicted"/>